<dbReference type="Proteomes" id="UP000428328">
    <property type="component" value="Chromosome"/>
</dbReference>
<dbReference type="EMBL" id="CP046400">
    <property type="protein sequence ID" value="QGY38957.1"/>
    <property type="molecule type" value="Genomic_DNA"/>
</dbReference>
<dbReference type="InterPro" id="IPR021730">
    <property type="entry name" value="YdbH"/>
</dbReference>
<evidence type="ECO:0000313" key="2">
    <source>
        <dbReference type="Proteomes" id="UP000428328"/>
    </source>
</evidence>
<dbReference type="KEGG" id="psel:GM415_02000"/>
<reference evidence="1 2" key="1">
    <citation type="submission" date="2019-11" db="EMBL/GenBank/DDBJ databases">
        <authorList>
            <person name="Zheng R.K."/>
            <person name="Sun C.M."/>
        </authorList>
    </citation>
    <scope>NUCLEOTIDE SEQUENCE [LARGE SCALE GENOMIC DNA]</scope>
    <source>
        <strain evidence="1 2">SRB007</strain>
    </source>
</reference>
<keyword evidence="2" id="KW-1185">Reference proteome</keyword>
<dbReference type="RefSeq" id="WP_158946168.1">
    <property type="nucleotide sequence ID" value="NZ_CP046400.1"/>
</dbReference>
<name>A0A6I6JFZ7_9BACT</name>
<evidence type="ECO:0000313" key="1">
    <source>
        <dbReference type="EMBL" id="QGY38957.1"/>
    </source>
</evidence>
<gene>
    <name evidence="1" type="ORF">GM415_02000</name>
</gene>
<accession>A0A6I6JFZ7</accession>
<protein>
    <submittedName>
        <fullName evidence="1">Uncharacterized protein</fullName>
    </submittedName>
</protein>
<sequence>MGASLGKRVLKWTLLGLPWLLALLLAAGWALTAWTPGYLEELVPRMAADMGLPLTEFHIRDAGLFSADIGPVRLGPEDGGVRLANVHVTYTPASLKQGRVNAVILDGVVLGCAWDGEKFTLPAMDLIPASEGGNEYRSLPELPLSRLEIRDSRLECAIEGKGFTLPFSVTVTPGDRLEFQGKVIPRDQTVRFKGTLGPTLDDLTANVSAQGFRLGALADLLPLPVGGEAELVADATVNLADLDTLKAELRATVKTPILPDTGVTLEEGATLDLQATVSGQTVDFSLAPVRLSAPQPAIFTIESGHAEQNALSVDASVETMGIRLPVSFTAKRNGEQWDVDLASSSTERLALQTGGRTIRLAGLDLSLAGTASPEAADVVLKASTRGASLEGVDARTGTVRLSLPLKWPAPKRHAAGSLSIANIRYGKYAVGKISAKLRQEGMGLSLDGSLATGLLPGLRASLSGKASMETREAEFAFDVPAYALPEGFDPAGLAPALKDVALSGNLSAEGGLHIRDGNIDSRLGVFLTGGSLVMGKEGGTRIDGIRLYFESPDLIDFRSAPAQLLAFDSLSAGPVSVGKGVVTFQLEPRGVVLVERMEFDWCDGHVASRAFRVVPGHEEYDITLFCSELKLSKLLGQLGLAEAKGQAALSGELPVTWKRGKISFHNGFLHSTPGEGGTIQVEAMEDLVSAIPEGTPQRGQIELAKEAIKDFDYKWVRIKADSVGDELLVRLSVDGKPASTLPFIYRREFGGFMRVTGDVKGSNFQGLRLDVNFSLPLDRILLYKDVINMIE</sequence>
<proteinExistence type="predicted"/>
<dbReference type="AlphaFoldDB" id="A0A6I6JFZ7"/>
<organism evidence="1 2">
    <name type="scientific">Pseudodesulfovibrio cashew</name>
    <dbReference type="NCBI Taxonomy" id="2678688"/>
    <lineage>
        <taxon>Bacteria</taxon>
        <taxon>Pseudomonadati</taxon>
        <taxon>Thermodesulfobacteriota</taxon>
        <taxon>Desulfovibrionia</taxon>
        <taxon>Desulfovibrionales</taxon>
        <taxon>Desulfovibrionaceae</taxon>
    </lineage>
</organism>
<dbReference type="Pfam" id="PF11739">
    <property type="entry name" value="YdbH-like"/>
    <property type="match status" value="1"/>
</dbReference>